<name>A0A396ZHH6_9LEPT</name>
<dbReference type="AlphaFoldDB" id="A0A396ZHH6"/>
<proteinExistence type="predicted"/>
<evidence type="ECO:0000313" key="2">
    <source>
        <dbReference type="Proteomes" id="UP000265798"/>
    </source>
</evidence>
<dbReference type="EMBL" id="QHCT01000001">
    <property type="protein sequence ID" value="RHX92938.1"/>
    <property type="molecule type" value="Genomic_DNA"/>
</dbReference>
<dbReference type="Proteomes" id="UP000265798">
    <property type="component" value="Unassembled WGS sequence"/>
</dbReference>
<evidence type="ECO:0000313" key="1">
    <source>
        <dbReference type="EMBL" id="RHX92938.1"/>
    </source>
</evidence>
<sequence length="62" mass="7292">MIPFCNSKNGGRDCANPFLNPMNLAFKDFGYFSFSITNRIRHKRTDWKFLKIDFHSLNKTCS</sequence>
<comment type="caution">
    <text evidence="1">The sequence shown here is derived from an EMBL/GenBank/DDBJ whole genome shotgun (WGS) entry which is preliminary data.</text>
</comment>
<organism evidence="1 2">
    <name type="scientific">Leptospira stimsonii</name>
    <dbReference type="NCBI Taxonomy" id="2202203"/>
    <lineage>
        <taxon>Bacteria</taxon>
        <taxon>Pseudomonadati</taxon>
        <taxon>Spirochaetota</taxon>
        <taxon>Spirochaetia</taxon>
        <taxon>Leptospirales</taxon>
        <taxon>Leptospiraceae</taxon>
        <taxon>Leptospira</taxon>
    </lineage>
</organism>
<gene>
    <name evidence="1" type="ORF">DLM75_07185</name>
</gene>
<reference evidence="2" key="1">
    <citation type="submission" date="2018-05" db="EMBL/GenBank/DDBJ databases">
        <title>Leptospira yasudae sp. nov. and Leptospira stimsonii sp. nov., two pathogenic species of the genus Leptospira isolated from environmental sources.</title>
        <authorList>
            <person name="Casanovas-Massana A."/>
            <person name="Hamond C."/>
            <person name="Santos L.A."/>
            <person name="Hacker K.P."/>
            <person name="Balassiano I."/>
            <person name="Medeiros M.A."/>
            <person name="Reis M.G."/>
            <person name="Ko A.I."/>
            <person name="Wunder E.A."/>
        </authorList>
    </citation>
    <scope>NUCLEOTIDE SEQUENCE [LARGE SCALE GENOMIC DNA]</scope>
    <source>
        <strain evidence="2">Yale</strain>
    </source>
</reference>
<accession>A0A396ZHH6</accession>
<protein>
    <submittedName>
        <fullName evidence="1">Uncharacterized protein</fullName>
    </submittedName>
</protein>